<sequence>MKKLMIFLIAGLSLQSFAKVNAGANVIDKPQNELTKINSCEFLNKSDDLLKRVISQIKSGNKANEIFCDSDGTKMVYYLLQNGNYDLNIGIAIKVDNNTTNSEFKETFYKKLDEYKNLLKTINTAKIKKENLPDSEVVRFYGQIDENKFFVIGKLVYDMKTKTYRVVGSTQGKELFDRISLFDRLDSVTYSDEIYF</sequence>
<evidence type="ECO:0000256" key="1">
    <source>
        <dbReference type="SAM" id="SignalP"/>
    </source>
</evidence>
<feature type="signal peptide" evidence="1">
    <location>
        <begin position="1"/>
        <end position="18"/>
    </location>
</feature>
<keyword evidence="1" id="KW-0732">Signal</keyword>
<evidence type="ECO:0000313" key="2">
    <source>
        <dbReference type="EMBL" id="XDU67782.1"/>
    </source>
</evidence>
<feature type="chain" id="PRO_5044210842" evidence="1">
    <location>
        <begin position="19"/>
        <end position="196"/>
    </location>
</feature>
<dbReference type="AlphaFoldDB" id="A0AB39VKV7"/>
<dbReference type="KEGG" id="lrug:AB8B22_05060"/>
<dbReference type="RefSeq" id="WP_237048615.1">
    <property type="nucleotide sequence ID" value="NZ_CP165644.1"/>
</dbReference>
<gene>
    <name evidence="2" type="ORF">AB8B22_05060</name>
</gene>
<accession>A0AB39VKV7</accession>
<dbReference type="EMBL" id="CP165644">
    <property type="protein sequence ID" value="XDU67782.1"/>
    <property type="molecule type" value="Genomic_DNA"/>
</dbReference>
<reference evidence="2" key="1">
    <citation type="submission" date="2024-07" db="EMBL/GenBank/DDBJ databases">
        <authorList>
            <person name="Li X.-J."/>
            <person name="Wang X."/>
        </authorList>
    </citation>
    <scope>NUCLEOTIDE SEQUENCE</scope>
    <source>
        <strain evidence="2">HSP-334</strain>
    </source>
</reference>
<name>A0AB39VKV7_9FUSO</name>
<proteinExistence type="predicted"/>
<organism evidence="2">
    <name type="scientific">Leptotrichia rugosa</name>
    <dbReference type="NCBI Taxonomy" id="3239302"/>
    <lineage>
        <taxon>Bacteria</taxon>
        <taxon>Fusobacteriati</taxon>
        <taxon>Fusobacteriota</taxon>
        <taxon>Fusobacteriia</taxon>
        <taxon>Fusobacteriales</taxon>
        <taxon>Leptotrichiaceae</taxon>
        <taxon>Leptotrichia</taxon>
    </lineage>
</organism>
<protein>
    <submittedName>
        <fullName evidence="2">Uncharacterized protein</fullName>
    </submittedName>
</protein>